<evidence type="ECO:0000256" key="3">
    <source>
        <dbReference type="ARBA" id="ARBA00007460"/>
    </source>
</evidence>
<dbReference type="EMBL" id="QXGD01001048">
    <property type="protein sequence ID" value="KAE9216325.1"/>
    <property type="molecule type" value="Genomic_DNA"/>
</dbReference>
<organism evidence="11 20">
    <name type="scientific">Phytophthora fragariae</name>
    <dbReference type="NCBI Taxonomy" id="53985"/>
    <lineage>
        <taxon>Eukaryota</taxon>
        <taxon>Sar</taxon>
        <taxon>Stramenopiles</taxon>
        <taxon>Oomycota</taxon>
        <taxon>Peronosporomycetes</taxon>
        <taxon>Peronosporales</taxon>
        <taxon>Peronosporaceae</taxon>
        <taxon>Phytophthora</taxon>
    </lineage>
</organism>
<dbReference type="EMBL" id="QXFZ01001013">
    <property type="protein sequence ID" value="KAE9099021.1"/>
    <property type="molecule type" value="Genomic_DNA"/>
</dbReference>
<evidence type="ECO:0000256" key="6">
    <source>
        <dbReference type="ARBA" id="ARBA00023054"/>
    </source>
</evidence>
<dbReference type="GO" id="GO:0097546">
    <property type="term" value="C:ciliary base"/>
    <property type="evidence" value="ECO:0007669"/>
    <property type="project" value="TreeGrafter"/>
</dbReference>
<dbReference type="PANTHER" id="PTHR21532:SF0">
    <property type="entry name" value="CILIA- AND FLAGELLA-ASSOCIATED PROTEIN 36"/>
    <property type="match status" value="1"/>
</dbReference>
<evidence type="ECO:0000313" key="18">
    <source>
        <dbReference type="EMBL" id="KAE9216325.1"/>
    </source>
</evidence>
<evidence type="ECO:0000313" key="20">
    <source>
        <dbReference type="Proteomes" id="UP000429523"/>
    </source>
</evidence>
<dbReference type="Proteomes" id="UP000429523">
    <property type="component" value="Unassembled WGS sequence"/>
</dbReference>
<evidence type="ECO:0000313" key="12">
    <source>
        <dbReference type="EMBL" id="KAE9000500.1"/>
    </source>
</evidence>
<dbReference type="EMBL" id="QXFX01001036">
    <property type="protein sequence ID" value="KAE9098065.1"/>
    <property type="molecule type" value="Genomic_DNA"/>
</dbReference>
<proteinExistence type="inferred from homology"/>
<dbReference type="AlphaFoldDB" id="A0A6A3EHC6"/>
<evidence type="ECO:0000313" key="25">
    <source>
        <dbReference type="Proteomes" id="UP000441208"/>
    </source>
</evidence>
<feature type="domain" description="BART" evidence="10">
    <location>
        <begin position="11"/>
        <end position="128"/>
    </location>
</feature>
<keyword evidence="8" id="KW-0966">Cell projection</keyword>
<dbReference type="EMBL" id="QXGC01000945">
    <property type="protein sequence ID" value="KAE9215755.1"/>
    <property type="molecule type" value="Genomic_DNA"/>
</dbReference>
<evidence type="ECO:0000313" key="21">
    <source>
        <dbReference type="Proteomes" id="UP000433483"/>
    </source>
</evidence>
<evidence type="ECO:0000313" key="15">
    <source>
        <dbReference type="EMBL" id="KAE9137019.1"/>
    </source>
</evidence>
<evidence type="ECO:0000256" key="1">
    <source>
        <dbReference type="ARBA" id="ARBA00004138"/>
    </source>
</evidence>
<evidence type="ECO:0000313" key="28">
    <source>
        <dbReference type="Proteomes" id="UP000488956"/>
    </source>
</evidence>
<dbReference type="InterPro" id="IPR038888">
    <property type="entry name" value="CFAP36"/>
</dbReference>
<evidence type="ECO:0000313" key="17">
    <source>
        <dbReference type="EMBL" id="KAE9215755.1"/>
    </source>
</evidence>
<dbReference type="Proteomes" id="UP000433483">
    <property type="component" value="Unassembled WGS sequence"/>
</dbReference>
<evidence type="ECO:0000313" key="27">
    <source>
        <dbReference type="Proteomes" id="UP000476176"/>
    </source>
</evidence>
<dbReference type="PANTHER" id="PTHR21532">
    <property type="entry name" value="PHOSPHODIESTERASE HL"/>
    <property type="match status" value="1"/>
</dbReference>
<dbReference type="EMBL" id="QXGF01001048">
    <property type="protein sequence ID" value="KAE8933094.1"/>
    <property type="molecule type" value="Genomic_DNA"/>
</dbReference>
<dbReference type="Proteomes" id="UP000476176">
    <property type="component" value="Unassembled WGS sequence"/>
</dbReference>
<dbReference type="Proteomes" id="UP000441208">
    <property type="component" value="Unassembled WGS sequence"/>
</dbReference>
<evidence type="ECO:0000313" key="11">
    <source>
        <dbReference type="EMBL" id="KAE8933094.1"/>
    </source>
</evidence>
<keyword evidence="5" id="KW-0963">Cytoplasm</keyword>
<dbReference type="Proteomes" id="UP000488956">
    <property type="component" value="Unassembled WGS sequence"/>
</dbReference>
<reference evidence="20 21" key="1">
    <citation type="submission" date="2018-08" db="EMBL/GenBank/DDBJ databases">
        <title>Genomic investigation of the strawberry pathogen Phytophthora fragariae indicates pathogenicity is determined by transcriptional variation in three key races.</title>
        <authorList>
            <person name="Adams T.M."/>
            <person name="Armitage A.D."/>
            <person name="Sobczyk M.K."/>
            <person name="Bates H.J."/>
            <person name="Dunwell J.M."/>
            <person name="Nellist C.F."/>
            <person name="Harrison R.J."/>
        </authorList>
    </citation>
    <scope>NUCLEOTIDE SEQUENCE [LARGE SCALE GENOMIC DNA]</scope>
    <source>
        <strain evidence="19 22">A4</strain>
        <strain evidence="18 23">BC-1</strain>
        <strain evidence="17 27">BC-23</strain>
        <strain evidence="16 21">NOV-27</strain>
        <strain evidence="15 24">NOV-5</strain>
        <strain evidence="14 25">NOV-71</strain>
        <strain evidence="11 20">NOV-9</strain>
        <strain evidence="13 28">ONT-3</strain>
        <strain evidence="12 26">SCRP245</strain>
    </source>
</reference>
<evidence type="ECO:0000313" key="14">
    <source>
        <dbReference type="EMBL" id="KAE9099021.1"/>
    </source>
</evidence>
<dbReference type="EMBL" id="QXGA01000887">
    <property type="protein sequence ID" value="KAE9137019.1"/>
    <property type="molecule type" value="Genomic_DNA"/>
</dbReference>
<evidence type="ECO:0000259" key="10">
    <source>
        <dbReference type="Pfam" id="PF11527"/>
    </source>
</evidence>
<evidence type="ECO:0000313" key="13">
    <source>
        <dbReference type="EMBL" id="KAE9098065.1"/>
    </source>
</evidence>
<name>A0A6A3EHC6_9STRA</name>
<dbReference type="InterPro" id="IPR042541">
    <property type="entry name" value="BART_sf"/>
</dbReference>
<evidence type="ECO:0000256" key="5">
    <source>
        <dbReference type="ARBA" id="ARBA00022490"/>
    </source>
</evidence>
<evidence type="ECO:0000313" key="26">
    <source>
        <dbReference type="Proteomes" id="UP000460718"/>
    </source>
</evidence>
<keyword evidence="6" id="KW-0175">Coiled coil</keyword>
<evidence type="ECO:0000256" key="8">
    <source>
        <dbReference type="ARBA" id="ARBA00023273"/>
    </source>
</evidence>
<dbReference type="Proteomes" id="UP000437068">
    <property type="component" value="Unassembled WGS sequence"/>
</dbReference>
<comment type="subcellular location">
    <subcellularLocation>
        <location evidence="1">Cell projection</location>
        <location evidence="1">Cilium</location>
    </subcellularLocation>
    <subcellularLocation>
        <location evidence="2">Cytoplasm</location>
    </subcellularLocation>
</comment>
<accession>A0A6A3EHC6</accession>
<dbReference type="Proteomes" id="UP000440367">
    <property type="component" value="Unassembled WGS sequence"/>
</dbReference>
<evidence type="ECO:0000313" key="23">
    <source>
        <dbReference type="Proteomes" id="UP000440367"/>
    </source>
</evidence>
<comment type="caution">
    <text evidence="11">The sequence shown here is derived from an EMBL/GenBank/DDBJ whole genome shotgun (WGS) entry which is preliminary data.</text>
</comment>
<dbReference type="EMBL" id="QXGE01000915">
    <property type="protein sequence ID" value="KAE9301109.1"/>
    <property type="molecule type" value="Genomic_DNA"/>
</dbReference>
<sequence>MDELIVAVESSDPVVARLVAYCDQEEVEAKLARFVQRHAAGFRGVEADGEHGHEVHELFRRYEELFEDVVATFLRQEQLTPGEFFAHCRALQRSPKHEDATVNLQLLLSALDFEAFCELMTEEAVQAQLALKAAEDMGL</sequence>
<dbReference type="InterPro" id="IPR023379">
    <property type="entry name" value="BART_dom"/>
</dbReference>
<evidence type="ECO:0000313" key="22">
    <source>
        <dbReference type="Proteomes" id="UP000437068"/>
    </source>
</evidence>
<evidence type="ECO:0000256" key="9">
    <source>
        <dbReference type="ARBA" id="ARBA00031593"/>
    </source>
</evidence>
<dbReference type="GO" id="GO:0005930">
    <property type="term" value="C:axoneme"/>
    <property type="evidence" value="ECO:0007669"/>
    <property type="project" value="TreeGrafter"/>
</dbReference>
<dbReference type="Proteomes" id="UP000440732">
    <property type="component" value="Unassembled WGS sequence"/>
</dbReference>
<evidence type="ECO:0000313" key="16">
    <source>
        <dbReference type="EMBL" id="KAE9200922.1"/>
    </source>
</evidence>
<dbReference type="OrthoDB" id="93932at2759"/>
<keyword evidence="7" id="KW-0969">Cilium</keyword>
<comment type="similarity">
    <text evidence="3">Belongs to the CFAP36 family.</text>
</comment>
<dbReference type="EMBL" id="QXGB01000928">
    <property type="protein sequence ID" value="KAE9200922.1"/>
    <property type="molecule type" value="Genomic_DNA"/>
</dbReference>
<evidence type="ECO:0000313" key="19">
    <source>
        <dbReference type="EMBL" id="KAE9301109.1"/>
    </source>
</evidence>
<keyword evidence="21" id="KW-1185">Reference proteome</keyword>
<dbReference type="Gene3D" id="1.20.1520.10">
    <property type="entry name" value="ADP-ribosylation factor-like 2-binding protein, domain"/>
    <property type="match status" value="1"/>
</dbReference>
<evidence type="ECO:0000256" key="7">
    <source>
        <dbReference type="ARBA" id="ARBA00023069"/>
    </source>
</evidence>
<dbReference type="EMBL" id="QXFW01000904">
    <property type="protein sequence ID" value="KAE9000500.1"/>
    <property type="molecule type" value="Genomic_DNA"/>
</dbReference>
<evidence type="ECO:0000256" key="4">
    <source>
        <dbReference type="ARBA" id="ARBA00021815"/>
    </source>
</evidence>
<dbReference type="Pfam" id="PF11527">
    <property type="entry name" value="ARL2_Bind_BART"/>
    <property type="match status" value="1"/>
</dbReference>
<evidence type="ECO:0000313" key="24">
    <source>
        <dbReference type="Proteomes" id="UP000440732"/>
    </source>
</evidence>
<protein>
    <recommendedName>
        <fullName evidence="4">Cilia- and flagella-associated protein 36</fullName>
    </recommendedName>
    <alternativeName>
        <fullName evidence="9">Coiled-coil domain-containing protein 104</fullName>
    </alternativeName>
</protein>
<evidence type="ECO:0000256" key="2">
    <source>
        <dbReference type="ARBA" id="ARBA00004496"/>
    </source>
</evidence>
<gene>
    <name evidence="19" type="ORF">PF001_g14601</name>
    <name evidence="18" type="ORF">PF002_g17112</name>
    <name evidence="17" type="ORF">PF004_g14657</name>
    <name evidence="16" type="ORF">PF005_g15160</name>
    <name evidence="15" type="ORF">PF006_g14271</name>
    <name evidence="14" type="ORF">PF007_g16042</name>
    <name evidence="11" type="ORF">PF009_g16891</name>
    <name evidence="13" type="ORF">PF010_g15714</name>
    <name evidence="12" type="ORF">PF011_g14151</name>
</gene>
<dbReference type="Proteomes" id="UP000460718">
    <property type="component" value="Unassembled WGS sequence"/>
</dbReference>